<comment type="caution">
    <text evidence="2">The sequence shown here is derived from an EMBL/GenBank/DDBJ whole genome shotgun (WGS) entry which is preliminary data.</text>
</comment>
<gene>
    <name evidence="2" type="ORF">E5Z02_10850</name>
</gene>
<accession>A0ABY2PI56</accession>
<reference evidence="2 3" key="1">
    <citation type="submission" date="2019-04" db="EMBL/GenBank/DDBJ databases">
        <title>Streptomyces rhizosphaericola sp. nov., an actinobacterium isolated from the wheat rhizosphere.</title>
        <authorList>
            <person name="Vargas Hoyos H.A."/>
            <person name="Santos S.N."/>
            <person name="Genuario D.B."/>
            <person name="Melo I.S."/>
            <person name="Da Silva L.J."/>
            <person name="Da Silva F.S.P."/>
            <person name="Zucchi T.D."/>
        </authorList>
    </citation>
    <scope>NUCLEOTIDE SEQUENCE [LARGE SCALE GENOMIC DNA]</scope>
    <source>
        <strain evidence="2 3">1AS2c</strain>
    </source>
</reference>
<name>A0ABY2PI56_9ACTN</name>
<proteinExistence type="predicted"/>
<evidence type="ECO:0000256" key="1">
    <source>
        <dbReference type="SAM" id="MobiDB-lite"/>
    </source>
</evidence>
<sequence>MTPDSSPAPAERSYPIVPRPADDTRFTAALALDVADVLTRHGYPRPTSGLDWVELKLALLHFLYGNGGAA</sequence>
<protein>
    <submittedName>
        <fullName evidence="2">Uncharacterized protein</fullName>
    </submittedName>
</protein>
<organism evidence="2 3">
    <name type="scientific">Streptomyces rhizosphaericola</name>
    <dbReference type="NCBI Taxonomy" id="2564098"/>
    <lineage>
        <taxon>Bacteria</taxon>
        <taxon>Bacillati</taxon>
        <taxon>Actinomycetota</taxon>
        <taxon>Actinomycetes</taxon>
        <taxon>Kitasatosporales</taxon>
        <taxon>Streptomycetaceae</taxon>
        <taxon>Streptomyces</taxon>
    </lineage>
</organism>
<feature type="region of interest" description="Disordered" evidence="1">
    <location>
        <begin position="1"/>
        <end position="20"/>
    </location>
</feature>
<evidence type="ECO:0000313" key="2">
    <source>
        <dbReference type="EMBL" id="TGZ10271.1"/>
    </source>
</evidence>
<keyword evidence="3" id="KW-1185">Reference proteome</keyword>
<dbReference type="Proteomes" id="UP000306274">
    <property type="component" value="Unassembled WGS sequence"/>
</dbReference>
<evidence type="ECO:0000313" key="3">
    <source>
        <dbReference type="Proteomes" id="UP000306274"/>
    </source>
</evidence>
<dbReference type="EMBL" id="SRZK01000079">
    <property type="protein sequence ID" value="TGZ10271.1"/>
    <property type="molecule type" value="Genomic_DNA"/>
</dbReference>